<organism evidence="3 4">
    <name type="scientific">Ladona fulva</name>
    <name type="common">Scarce chaser dragonfly</name>
    <name type="synonym">Libellula fulva</name>
    <dbReference type="NCBI Taxonomy" id="123851"/>
    <lineage>
        <taxon>Eukaryota</taxon>
        <taxon>Metazoa</taxon>
        <taxon>Ecdysozoa</taxon>
        <taxon>Arthropoda</taxon>
        <taxon>Hexapoda</taxon>
        <taxon>Insecta</taxon>
        <taxon>Pterygota</taxon>
        <taxon>Palaeoptera</taxon>
        <taxon>Odonata</taxon>
        <taxon>Epiprocta</taxon>
        <taxon>Anisoptera</taxon>
        <taxon>Libelluloidea</taxon>
        <taxon>Libellulidae</taxon>
        <taxon>Ladona</taxon>
    </lineage>
</organism>
<name>A0A8K0NYR5_LADFU</name>
<dbReference type="InterPro" id="IPR021922">
    <property type="entry name" value="Par3/HAL_N"/>
</dbReference>
<dbReference type="InterPro" id="IPR001106">
    <property type="entry name" value="Aromatic_Lyase"/>
</dbReference>
<dbReference type="InterPro" id="IPR022313">
    <property type="entry name" value="Phe/His_NH3-lyase_AS"/>
</dbReference>
<dbReference type="AlphaFoldDB" id="A0A8K0NYR5"/>
<protein>
    <recommendedName>
        <fullName evidence="2">Par3/HAL N-terminal domain-containing protein</fullName>
    </recommendedName>
</protein>
<dbReference type="Proteomes" id="UP000792457">
    <property type="component" value="Unassembled WGS sequence"/>
</dbReference>
<evidence type="ECO:0000313" key="3">
    <source>
        <dbReference type="EMBL" id="KAG8226687.1"/>
    </source>
</evidence>
<dbReference type="Gene3D" id="1.10.275.10">
    <property type="entry name" value="Fumarase/aspartase (N-terminal domain)"/>
    <property type="match status" value="1"/>
</dbReference>
<dbReference type="SUPFAM" id="SSF48557">
    <property type="entry name" value="L-aspartase-like"/>
    <property type="match status" value="1"/>
</dbReference>
<feature type="non-terminal residue" evidence="3">
    <location>
        <position position="1"/>
    </location>
</feature>
<dbReference type="GO" id="GO:0016841">
    <property type="term" value="F:ammonia-lyase activity"/>
    <property type="evidence" value="ECO:0007669"/>
    <property type="project" value="InterPro"/>
</dbReference>
<evidence type="ECO:0000256" key="1">
    <source>
        <dbReference type="ARBA" id="ARBA00007238"/>
    </source>
</evidence>
<dbReference type="PANTHER" id="PTHR10362">
    <property type="entry name" value="HISTIDINE AMMONIA-LYASE"/>
    <property type="match status" value="1"/>
</dbReference>
<feature type="domain" description="Par3/HAL N-terminal" evidence="2">
    <location>
        <begin position="20"/>
        <end position="104"/>
    </location>
</feature>
<accession>A0A8K0NYR5</accession>
<dbReference type="OrthoDB" id="10051290at2759"/>
<sequence length="308" mass="34541">MEGERRLPQTARGENSILKMKISVRVRGDWLQVPCKDGKINVRWLGEEALKRYQKLRWGGDVGPADEEGKVREEKVQEVRKTRGGVILDPDDLVKEILDDNDFVSVDQENMSHLTSTFYLMETVYPPMTCSTLAEEDIKLRYGYLFTFIFTEEIILPYSYLTKESEESVQKSRNLVEKILQENKVVYGITTGFGNFARTSISAEKLEELQCNLIRSHAAGVGSPLPPERTRMLLALRINVLAKGNSGISLHTLRQLINAFNESCLSWVPEQGSVGASGDLAPLAHLALGLMGEGKMWSPDTGWGDANY</sequence>
<dbReference type="Pfam" id="PF00221">
    <property type="entry name" value="Lyase_aromatic"/>
    <property type="match status" value="1"/>
</dbReference>
<proteinExistence type="inferred from homology"/>
<reference evidence="3" key="1">
    <citation type="submission" date="2013-04" db="EMBL/GenBank/DDBJ databases">
        <authorList>
            <person name="Qu J."/>
            <person name="Murali S.C."/>
            <person name="Bandaranaike D."/>
            <person name="Bellair M."/>
            <person name="Blankenburg K."/>
            <person name="Chao H."/>
            <person name="Dinh H."/>
            <person name="Doddapaneni H."/>
            <person name="Downs B."/>
            <person name="Dugan-Rocha S."/>
            <person name="Elkadiri S."/>
            <person name="Gnanaolivu R.D."/>
            <person name="Hernandez B."/>
            <person name="Javaid M."/>
            <person name="Jayaseelan J.C."/>
            <person name="Lee S."/>
            <person name="Li M."/>
            <person name="Ming W."/>
            <person name="Munidasa M."/>
            <person name="Muniz J."/>
            <person name="Nguyen L."/>
            <person name="Ongeri F."/>
            <person name="Osuji N."/>
            <person name="Pu L.-L."/>
            <person name="Puazo M."/>
            <person name="Qu C."/>
            <person name="Quiroz J."/>
            <person name="Raj R."/>
            <person name="Weissenberger G."/>
            <person name="Xin Y."/>
            <person name="Zou X."/>
            <person name="Han Y."/>
            <person name="Richards S."/>
            <person name="Worley K."/>
            <person name="Muzny D."/>
            <person name="Gibbs R."/>
        </authorList>
    </citation>
    <scope>NUCLEOTIDE SEQUENCE</scope>
    <source>
        <strain evidence="3">Sampled in the wild</strain>
    </source>
</reference>
<reference evidence="3" key="2">
    <citation type="submission" date="2017-10" db="EMBL/GenBank/DDBJ databases">
        <title>Ladona fulva Genome sequencing and assembly.</title>
        <authorList>
            <person name="Murali S."/>
            <person name="Richards S."/>
            <person name="Bandaranaike D."/>
            <person name="Bellair M."/>
            <person name="Blankenburg K."/>
            <person name="Chao H."/>
            <person name="Dinh H."/>
            <person name="Doddapaneni H."/>
            <person name="Dugan-Rocha S."/>
            <person name="Elkadiri S."/>
            <person name="Gnanaolivu R."/>
            <person name="Hernandez B."/>
            <person name="Skinner E."/>
            <person name="Javaid M."/>
            <person name="Lee S."/>
            <person name="Li M."/>
            <person name="Ming W."/>
            <person name="Munidasa M."/>
            <person name="Muniz J."/>
            <person name="Nguyen L."/>
            <person name="Hughes D."/>
            <person name="Osuji N."/>
            <person name="Pu L.-L."/>
            <person name="Puazo M."/>
            <person name="Qu C."/>
            <person name="Quiroz J."/>
            <person name="Raj R."/>
            <person name="Weissenberger G."/>
            <person name="Xin Y."/>
            <person name="Zou X."/>
            <person name="Han Y."/>
            <person name="Worley K."/>
            <person name="Muzny D."/>
            <person name="Gibbs R."/>
        </authorList>
    </citation>
    <scope>NUCLEOTIDE SEQUENCE</scope>
    <source>
        <strain evidence="3">Sampled in the wild</strain>
    </source>
</reference>
<evidence type="ECO:0000313" key="4">
    <source>
        <dbReference type="Proteomes" id="UP000792457"/>
    </source>
</evidence>
<dbReference type="InterPro" id="IPR024083">
    <property type="entry name" value="Fumarase/histidase_N"/>
</dbReference>
<comment type="caution">
    <text evidence="3">The sequence shown here is derived from an EMBL/GenBank/DDBJ whole genome shotgun (WGS) entry which is preliminary data.</text>
</comment>
<dbReference type="EMBL" id="KZ308293">
    <property type="protein sequence ID" value="KAG8226687.1"/>
    <property type="molecule type" value="Genomic_DNA"/>
</dbReference>
<dbReference type="PROSITE" id="PS00488">
    <property type="entry name" value="PAL_HISTIDASE"/>
    <property type="match status" value="1"/>
</dbReference>
<dbReference type="Pfam" id="PF12053">
    <property type="entry name" value="Par3_HAL_N_term"/>
    <property type="match status" value="1"/>
</dbReference>
<comment type="similarity">
    <text evidence="1">Belongs to the PAL/histidase family.</text>
</comment>
<keyword evidence="4" id="KW-1185">Reference proteome</keyword>
<dbReference type="InterPro" id="IPR008948">
    <property type="entry name" value="L-Aspartase-like"/>
</dbReference>
<gene>
    <name evidence="3" type="ORF">J437_LFUL005502</name>
</gene>
<dbReference type="Gene3D" id="3.10.20.90">
    <property type="entry name" value="Phosphatidylinositol 3-kinase Catalytic Subunit, Chain A, domain 1"/>
    <property type="match status" value="1"/>
</dbReference>
<evidence type="ECO:0000259" key="2">
    <source>
        <dbReference type="Pfam" id="PF12053"/>
    </source>
</evidence>